<organism evidence="3 4">
    <name type="scientific">Cynoglossus semilaevis</name>
    <name type="common">Tongue sole</name>
    <dbReference type="NCBI Taxonomy" id="244447"/>
    <lineage>
        <taxon>Eukaryota</taxon>
        <taxon>Metazoa</taxon>
        <taxon>Chordata</taxon>
        <taxon>Craniata</taxon>
        <taxon>Vertebrata</taxon>
        <taxon>Euteleostomi</taxon>
        <taxon>Actinopterygii</taxon>
        <taxon>Neopterygii</taxon>
        <taxon>Teleostei</taxon>
        <taxon>Neoteleostei</taxon>
        <taxon>Acanthomorphata</taxon>
        <taxon>Carangaria</taxon>
        <taxon>Pleuronectiformes</taxon>
        <taxon>Pleuronectoidei</taxon>
        <taxon>Cynoglossidae</taxon>
        <taxon>Cynoglossinae</taxon>
        <taxon>Cynoglossus</taxon>
    </lineage>
</organism>
<reference evidence="3" key="3">
    <citation type="submission" date="2025-09" db="UniProtKB">
        <authorList>
            <consortium name="Ensembl"/>
        </authorList>
    </citation>
    <scope>IDENTIFICATION</scope>
</reference>
<dbReference type="InterPro" id="IPR001304">
    <property type="entry name" value="C-type_lectin-like"/>
</dbReference>
<proteinExistence type="predicted"/>
<sequence length="156" mass="18720">MLLKKKKCYNNKAVHIKIGTFVRLFHITLIRIFCSSFFVQYSNQHKMYVHVPIQLSWNEARNYCLQHHTDLVTIKSQQESEAVEHLCTAESQCWIGLRRTMRGWQWLDGEVPNFTQWKTTDMDFKLIYYCATLGGDLWFHSLCWNAKEFVKRKRTH</sequence>
<dbReference type="Proteomes" id="UP000265120">
    <property type="component" value="Chromosome 5"/>
</dbReference>
<protein>
    <recommendedName>
        <fullName evidence="2">C-type lectin domain-containing protein</fullName>
    </recommendedName>
</protein>
<dbReference type="Gene3D" id="3.10.100.10">
    <property type="entry name" value="Mannose-Binding Protein A, subunit A"/>
    <property type="match status" value="1"/>
</dbReference>
<dbReference type="PROSITE" id="PS50041">
    <property type="entry name" value="C_TYPE_LECTIN_2"/>
    <property type="match status" value="1"/>
</dbReference>
<dbReference type="GeneTree" id="ENSGT00940000178341"/>
<dbReference type="AlphaFoldDB" id="A0A3P8VGS8"/>
<feature type="domain" description="C-type lectin" evidence="2">
    <location>
        <begin position="43"/>
        <end position="152"/>
    </location>
</feature>
<dbReference type="PANTHER" id="PTHR45784:SF3">
    <property type="entry name" value="C-TYPE LECTIN DOMAIN FAMILY 4 MEMBER K-LIKE-RELATED"/>
    <property type="match status" value="1"/>
</dbReference>
<name>A0A3P8VGS8_CYNSE</name>
<evidence type="ECO:0000259" key="2">
    <source>
        <dbReference type="PROSITE" id="PS50041"/>
    </source>
</evidence>
<dbReference type="InterPro" id="IPR016187">
    <property type="entry name" value="CTDL_fold"/>
</dbReference>
<keyword evidence="1" id="KW-1133">Transmembrane helix</keyword>
<dbReference type="PANTHER" id="PTHR45784">
    <property type="entry name" value="C-TYPE LECTIN DOMAIN FAMILY 20 MEMBER A-RELATED"/>
    <property type="match status" value="1"/>
</dbReference>
<reference evidence="3 4" key="1">
    <citation type="journal article" date="2014" name="Nat. Genet.">
        <title>Whole-genome sequence of a flatfish provides insights into ZW sex chromosome evolution and adaptation to a benthic lifestyle.</title>
        <authorList>
            <person name="Chen S."/>
            <person name="Zhang G."/>
            <person name="Shao C."/>
            <person name="Huang Q."/>
            <person name="Liu G."/>
            <person name="Zhang P."/>
            <person name="Song W."/>
            <person name="An N."/>
            <person name="Chalopin D."/>
            <person name="Volff J.N."/>
            <person name="Hong Y."/>
            <person name="Li Q."/>
            <person name="Sha Z."/>
            <person name="Zhou H."/>
            <person name="Xie M."/>
            <person name="Yu Q."/>
            <person name="Liu Y."/>
            <person name="Xiang H."/>
            <person name="Wang N."/>
            <person name="Wu K."/>
            <person name="Yang C."/>
            <person name="Zhou Q."/>
            <person name="Liao X."/>
            <person name="Yang L."/>
            <person name="Hu Q."/>
            <person name="Zhang J."/>
            <person name="Meng L."/>
            <person name="Jin L."/>
            <person name="Tian Y."/>
            <person name="Lian J."/>
            <person name="Yang J."/>
            <person name="Miao G."/>
            <person name="Liu S."/>
            <person name="Liang Z."/>
            <person name="Yan F."/>
            <person name="Li Y."/>
            <person name="Sun B."/>
            <person name="Zhang H."/>
            <person name="Zhang J."/>
            <person name="Zhu Y."/>
            <person name="Du M."/>
            <person name="Zhao Y."/>
            <person name="Schartl M."/>
            <person name="Tang Q."/>
            <person name="Wang J."/>
        </authorList>
    </citation>
    <scope>NUCLEOTIDE SEQUENCE</scope>
</reference>
<keyword evidence="4" id="KW-1185">Reference proteome</keyword>
<dbReference type="Pfam" id="PF00059">
    <property type="entry name" value="Lectin_C"/>
    <property type="match status" value="1"/>
</dbReference>
<evidence type="ECO:0000256" key="1">
    <source>
        <dbReference type="SAM" id="Phobius"/>
    </source>
</evidence>
<keyword evidence="1" id="KW-0812">Transmembrane</keyword>
<dbReference type="OMA" id="MESVCID"/>
<dbReference type="InParanoid" id="A0A3P8VGS8"/>
<accession>A0A3P8VGS8</accession>
<evidence type="ECO:0000313" key="4">
    <source>
        <dbReference type="Proteomes" id="UP000265120"/>
    </source>
</evidence>
<feature type="transmembrane region" description="Helical" evidence="1">
    <location>
        <begin position="21"/>
        <end position="41"/>
    </location>
</feature>
<evidence type="ECO:0000313" key="3">
    <source>
        <dbReference type="Ensembl" id="ENSCSEP00000011635.1"/>
    </source>
</evidence>
<dbReference type="Ensembl" id="ENSCSET00000011776.1">
    <property type="protein sequence ID" value="ENSCSEP00000011635.1"/>
    <property type="gene ID" value="ENSCSEG00000007483.1"/>
</dbReference>
<keyword evidence="1" id="KW-0472">Membrane</keyword>
<dbReference type="SUPFAM" id="SSF56436">
    <property type="entry name" value="C-type lectin-like"/>
    <property type="match status" value="1"/>
</dbReference>
<dbReference type="SMART" id="SM00034">
    <property type="entry name" value="CLECT"/>
    <property type="match status" value="1"/>
</dbReference>
<dbReference type="InterPro" id="IPR016186">
    <property type="entry name" value="C-type_lectin-like/link_sf"/>
</dbReference>
<reference evidence="3" key="2">
    <citation type="submission" date="2025-08" db="UniProtKB">
        <authorList>
            <consortium name="Ensembl"/>
        </authorList>
    </citation>
    <scope>IDENTIFICATION</scope>
</reference>